<evidence type="ECO:0000256" key="1">
    <source>
        <dbReference type="SAM" id="Phobius"/>
    </source>
</evidence>
<keyword evidence="1" id="KW-1133">Transmembrane helix</keyword>
<protein>
    <recommendedName>
        <fullName evidence="3">DUF2798 domain-containing protein</fullName>
    </recommendedName>
</protein>
<sequence>MEKKVHLIFSIIMSLFMISIMSFVVTYLNLGGWTDQIIEKWLSSFVIAWIVGFPLLYIFGPIFKKAIMKSLSK</sequence>
<accession>A0A1W1D9Q8</accession>
<keyword evidence="1" id="KW-0472">Membrane</keyword>
<keyword evidence="1" id="KW-0812">Transmembrane</keyword>
<dbReference type="Pfam" id="PF11391">
    <property type="entry name" value="DUF2798"/>
    <property type="match status" value="1"/>
</dbReference>
<evidence type="ECO:0008006" key="3">
    <source>
        <dbReference type="Google" id="ProtNLM"/>
    </source>
</evidence>
<feature type="transmembrane region" description="Helical" evidence="1">
    <location>
        <begin position="7"/>
        <end position="29"/>
    </location>
</feature>
<dbReference type="AlphaFoldDB" id="A0A1W1D9Q8"/>
<dbReference type="InterPro" id="IPR021529">
    <property type="entry name" value="DUF2798"/>
</dbReference>
<proteinExistence type="predicted"/>
<evidence type="ECO:0000313" key="2">
    <source>
        <dbReference type="EMBL" id="SFV77304.1"/>
    </source>
</evidence>
<reference evidence="2" key="1">
    <citation type="submission" date="2016-10" db="EMBL/GenBank/DDBJ databases">
        <authorList>
            <person name="de Groot N.N."/>
        </authorList>
    </citation>
    <scope>NUCLEOTIDE SEQUENCE</scope>
</reference>
<dbReference type="EMBL" id="FPHQ01000177">
    <property type="protein sequence ID" value="SFV77304.1"/>
    <property type="molecule type" value="Genomic_DNA"/>
</dbReference>
<gene>
    <name evidence="2" type="ORF">MNB_SUP05-10-812</name>
</gene>
<name>A0A1W1D9Q8_9ZZZZ</name>
<organism evidence="2">
    <name type="scientific">hydrothermal vent metagenome</name>
    <dbReference type="NCBI Taxonomy" id="652676"/>
    <lineage>
        <taxon>unclassified sequences</taxon>
        <taxon>metagenomes</taxon>
        <taxon>ecological metagenomes</taxon>
    </lineage>
</organism>
<feature type="transmembrane region" description="Helical" evidence="1">
    <location>
        <begin position="41"/>
        <end position="63"/>
    </location>
</feature>